<organism evidence="6">
    <name type="scientific">Thermococcus litoralis</name>
    <dbReference type="NCBI Taxonomy" id="2265"/>
    <lineage>
        <taxon>Archaea</taxon>
        <taxon>Methanobacteriati</taxon>
        <taxon>Methanobacteriota</taxon>
        <taxon>Thermococci</taxon>
        <taxon>Thermococcales</taxon>
        <taxon>Thermococcaceae</taxon>
        <taxon>Thermococcus</taxon>
    </lineage>
</organism>
<comment type="caution">
    <text evidence="6">The sequence shown here is derived from an EMBL/GenBank/DDBJ whole genome shotgun (WGS) entry which is preliminary data.</text>
</comment>
<dbReference type="GO" id="GO:0046872">
    <property type="term" value="F:metal ion binding"/>
    <property type="evidence" value="ECO:0007669"/>
    <property type="project" value="UniProtKB-KW"/>
</dbReference>
<evidence type="ECO:0000256" key="2">
    <source>
        <dbReference type="ARBA" id="ARBA00022723"/>
    </source>
</evidence>
<dbReference type="GO" id="GO:0051536">
    <property type="term" value="F:iron-sulfur cluster binding"/>
    <property type="evidence" value="ECO:0007669"/>
    <property type="project" value="UniProtKB-KW"/>
</dbReference>
<keyword evidence="4" id="KW-0411">Iron-sulfur</keyword>
<evidence type="ECO:0000256" key="1">
    <source>
        <dbReference type="ARBA" id="ARBA00022691"/>
    </source>
</evidence>
<proteinExistence type="predicted"/>
<keyword evidence="1" id="KW-0949">S-adenosyl-L-methionine</keyword>
<dbReference type="Pfam" id="PF04055">
    <property type="entry name" value="Radical_SAM"/>
    <property type="match status" value="1"/>
</dbReference>
<keyword evidence="2" id="KW-0479">Metal-binding</keyword>
<dbReference type="PROSITE" id="PS51257">
    <property type="entry name" value="PROKAR_LIPOPROTEIN"/>
    <property type="match status" value="1"/>
</dbReference>
<evidence type="ECO:0000259" key="5">
    <source>
        <dbReference type="PROSITE" id="PS51918"/>
    </source>
</evidence>
<evidence type="ECO:0000313" key="6">
    <source>
        <dbReference type="EMBL" id="HDD31128.1"/>
    </source>
</evidence>
<name>A0A7C0TYL4_THELI</name>
<protein>
    <submittedName>
        <fullName evidence="6">Anaerobic ribonucleoside-triphosphate reductase activating protein</fullName>
    </submittedName>
</protein>
<dbReference type="PANTHER" id="PTHR11228:SF27">
    <property type="entry name" value="GLYCYL-RADICAL ENZYME ACTIVATING ENZYME MJ1227-RELATED"/>
    <property type="match status" value="1"/>
</dbReference>
<dbReference type="CDD" id="cd01335">
    <property type="entry name" value="Radical_SAM"/>
    <property type="match status" value="1"/>
</dbReference>
<dbReference type="Gene3D" id="3.20.20.70">
    <property type="entry name" value="Aldolase class I"/>
    <property type="match status" value="1"/>
</dbReference>
<dbReference type="AlphaFoldDB" id="A0A7C0TYL4"/>
<dbReference type="InterPro" id="IPR007197">
    <property type="entry name" value="rSAM"/>
</dbReference>
<dbReference type="PANTHER" id="PTHR11228">
    <property type="entry name" value="RADICAL SAM DOMAIN PROTEIN"/>
    <property type="match status" value="1"/>
</dbReference>
<dbReference type="InterPro" id="IPR058240">
    <property type="entry name" value="rSAM_sf"/>
</dbReference>
<dbReference type="SFLD" id="SFLDG01094">
    <property type="entry name" value="Uncharacterised_Radical_SAM_Su"/>
    <property type="match status" value="1"/>
</dbReference>
<dbReference type="NCBIfam" id="TIGR02495">
    <property type="entry name" value="NrdG2"/>
    <property type="match status" value="1"/>
</dbReference>
<dbReference type="Proteomes" id="UP000886210">
    <property type="component" value="Unassembled WGS sequence"/>
</dbReference>
<dbReference type="InterPro" id="IPR050377">
    <property type="entry name" value="Radical_SAM_PqqE_MftC-like"/>
</dbReference>
<dbReference type="PROSITE" id="PS51918">
    <property type="entry name" value="RADICAL_SAM"/>
    <property type="match status" value="1"/>
</dbReference>
<gene>
    <name evidence="6" type="ORF">ENF72_00675</name>
</gene>
<evidence type="ECO:0000256" key="4">
    <source>
        <dbReference type="ARBA" id="ARBA00023014"/>
    </source>
</evidence>
<sequence>MLISGWKTVSMMDVRGSITFTLWLCGCNLRCPFCHNWKIASGIGCVKLDDAKFFDDLKESMPLIDYLHITGGEPLLQWRELRFLVKRVKKLGVSVSLNTNGTFVKPLEKLVKEELVDHVATDLKTPLLYGMPQGTSMKLWELFIKTLDLLSEYQLPLELRIPIARELNMEEFLYYVDSALSHLKAHPNFYIIINPLLGPPLVLPRDRAWCLSHCFPEKEIEIVRDYLERKGVNYSSLMDGAL</sequence>
<dbReference type="InterPro" id="IPR013785">
    <property type="entry name" value="Aldolase_TIM"/>
</dbReference>
<dbReference type="GO" id="GO:0003824">
    <property type="term" value="F:catalytic activity"/>
    <property type="evidence" value="ECO:0007669"/>
    <property type="project" value="InterPro"/>
</dbReference>
<evidence type="ECO:0000256" key="3">
    <source>
        <dbReference type="ARBA" id="ARBA00023004"/>
    </source>
</evidence>
<feature type="domain" description="Radical SAM core" evidence="5">
    <location>
        <begin position="10"/>
        <end position="229"/>
    </location>
</feature>
<dbReference type="SUPFAM" id="SSF102114">
    <property type="entry name" value="Radical SAM enzymes"/>
    <property type="match status" value="1"/>
</dbReference>
<dbReference type="EMBL" id="DQYG01000031">
    <property type="protein sequence ID" value="HDD31128.1"/>
    <property type="molecule type" value="Genomic_DNA"/>
</dbReference>
<keyword evidence="3" id="KW-0408">Iron</keyword>
<dbReference type="InterPro" id="IPR012840">
    <property type="entry name" value="NrdG2"/>
</dbReference>
<accession>A0A7C0TYL4</accession>
<reference evidence="6" key="1">
    <citation type="journal article" date="2020" name="mSystems">
        <title>Genome- and Community-Level Interaction Insights into Carbon Utilization and Element Cycling Functions of Hydrothermarchaeota in Hydrothermal Sediment.</title>
        <authorList>
            <person name="Zhou Z."/>
            <person name="Liu Y."/>
            <person name="Xu W."/>
            <person name="Pan J."/>
            <person name="Luo Z.H."/>
            <person name="Li M."/>
        </authorList>
    </citation>
    <scope>NUCLEOTIDE SEQUENCE [LARGE SCALE GENOMIC DNA]</scope>
    <source>
        <strain evidence="6">HyVt-151</strain>
    </source>
</reference>
<dbReference type="SFLD" id="SFLDS00029">
    <property type="entry name" value="Radical_SAM"/>
    <property type="match status" value="1"/>
</dbReference>